<name>A0ABV0XHG6_9TELE</name>
<accession>A0ABV0XHG6</accession>
<dbReference type="EMBL" id="JAHRIP010002289">
    <property type="protein sequence ID" value="MEQ2280848.1"/>
    <property type="molecule type" value="Genomic_DNA"/>
</dbReference>
<reference evidence="1 2" key="1">
    <citation type="submission" date="2021-06" db="EMBL/GenBank/DDBJ databases">
        <authorList>
            <person name="Palmer J.M."/>
        </authorList>
    </citation>
    <scope>NUCLEOTIDE SEQUENCE [LARGE SCALE GENOMIC DNA]</scope>
    <source>
        <strain evidence="1 2">AS_MEX2019</strain>
        <tissue evidence="1">Muscle</tissue>
    </source>
</reference>
<dbReference type="Proteomes" id="UP001469553">
    <property type="component" value="Unassembled WGS sequence"/>
</dbReference>
<evidence type="ECO:0000313" key="2">
    <source>
        <dbReference type="Proteomes" id="UP001469553"/>
    </source>
</evidence>
<proteinExistence type="predicted"/>
<comment type="caution">
    <text evidence="1">The sequence shown here is derived from an EMBL/GenBank/DDBJ whole genome shotgun (WGS) entry which is preliminary data.</text>
</comment>
<organism evidence="1 2">
    <name type="scientific">Ameca splendens</name>
    <dbReference type="NCBI Taxonomy" id="208324"/>
    <lineage>
        <taxon>Eukaryota</taxon>
        <taxon>Metazoa</taxon>
        <taxon>Chordata</taxon>
        <taxon>Craniata</taxon>
        <taxon>Vertebrata</taxon>
        <taxon>Euteleostomi</taxon>
        <taxon>Actinopterygii</taxon>
        <taxon>Neopterygii</taxon>
        <taxon>Teleostei</taxon>
        <taxon>Neoteleostei</taxon>
        <taxon>Acanthomorphata</taxon>
        <taxon>Ovalentaria</taxon>
        <taxon>Atherinomorphae</taxon>
        <taxon>Cyprinodontiformes</taxon>
        <taxon>Goodeidae</taxon>
        <taxon>Ameca</taxon>
    </lineage>
</organism>
<evidence type="ECO:0000313" key="1">
    <source>
        <dbReference type="EMBL" id="MEQ2280848.1"/>
    </source>
</evidence>
<protein>
    <submittedName>
        <fullName evidence="1">Uncharacterized protein</fullName>
    </submittedName>
</protein>
<keyword evidence="2" id="KW-1185">Reference proteome</keyword>
<gene>
    <name evidence="1" type="ORF">AMECASPLE_024216</name>
</gene>
<sequence>MMLSPPCFTVGTVFSIKHSSHFEAKYLSLSLLTIQVFSKRHLASPFGQLQVSAKPDGFSFGPGVFFLASRKLNCKRQHWCPSIFQFIIGLRLGSSWTVLECCDGLRTFTIQKATFALAPTKYTFSRAAKPA</sequence>